<reference evidence="3" key="1">
    <citation type="submission" date="2018-05" db="EMBL/GenBank/DDBJ databases">
        <authorList>
            <person name="Lanie J.A."/>
            <person name="Ng W.-L."/>
            <person name="Kazmierczak K.M."/>
            <person name="Andrzejewski T.M."/>
            <person name="Davidsen T.M."/>
            <person name="Wayne K.J."/>
            <person name="Tettelin H."/>
            <person name="Glass J.I."/>
            <person name="Rusch D."/>
            <person name="Podicherti R."/>
            <person name="Tsui H.-C.T."/>
            <person name="Winkler M.E."/>
        </authorList>
    </citation>
    <scope>NUCLEOTIDE SEQUENCE</scope>
</reference>
<dbReference type="InterPro" id="IPR019734">
    <property type="entry name" value="TPR_rpt"/>
</dbReference>
<dbReference type="PANTHER" id="PTHR44858:SF1">
    <property type="entry name" value="UDP-N-ACETYLGLUCOSAMINE--PEPTIDE N-ACETYLGLUCOSAMINYLTRANSFERASE SPINDLY-RELATED"/>
    <property type="match status" value="1"/>
</dbReference>
<evidence type="ECO:0000313" key="3">
    <source>
        <dbReference type="EMBL" id="SVE56015.1"/>
    </source>
</evidence>
<dbReference type="AlphaFoldDB" id="A0A383EIA0"/>
<dbReference type="EMBL" id="UINC01225798">
    <property type="protein sequence ID" value="SVE56015.1"/>
    <property type="molecule type" value="Genomic_DNA"/>
</dbReference>
<feature type="non-terminal residue" evidence="3">
    <location>
        <position position="114"/>
    </location>
</feature>
<keyword evidence="2" id="KW-0802">TPR repeat</keyword>
<name>A0A383EIA0_9ZZZZ</name>
<keyword evidence="1" id="KW-0677">Repeat</keyword>
<dbReference type="InterPro" id="IPR011990">
    <property type="entry name" value="TPR-like_helical_dom_sf"/>
</dbReference>
<accession>A0A383EIA0</accession>
<organism evidence="3">
    <name type="scientific">marine metagenome</name>
    <dbReference type="NCBI Taxonomy" id="408172"/>
    <lineage>
        <taxon>unclassified sequences</taxon>
        <taxon>metagenomes</taxon>
        <taxon>ecological metagenomes</taxon>
    </lineage>
</organism>
<evidence type="ECO:0000256" key="2">
    <source>
        <dbReference type="ARBA" id="ARBA00022803"/>
    </source>
</evidence>
<proteinExistence type="predicted"/>
<dbReference type="PANTHER" id="PTHR44858">
    <property type="entry name" value="TETRATRICOPEPTIDE REPEAT PROTEIN 6"/>
    <property type="match status" value="1"/>
</dbReference>
<sequence>MQRAEAAAAANPPDLQTALREVNEAIEANENFWPAYVFRGIVLGQMGRSPEALESFLRATSLSPGQAAAHRGAAIAAYNEQQYELAWANLVQAIQAGDEQATGLIQAMIASAPP</sequence>
<evidence type="ECO:0000256" key="1">
    <source>
        <dbReference type="ARBA" id="ARBA00022737"/>
    </source>
</evidence>
<dbReference type="SUPFAM" id="SSF48452">
    <property type="entry name" value="TPR-like"/>
    <property type="match status" value="1"/>
</dbReference>
<protein>
    <submittedName>
        <fullName evidence="3">Uncharacterized protein</fullName>
    </submittedName>
</protein>
<dbReference type="Gene3D" id="1.25.40.10">
    <property type="entry name" value="Tetratricopeptide repeat domain"/>
    <property type="match status" value="1"/>
</dbReference>
<gene>
    <name evidence="3" type="ORF">METZ01_LOCUS508869</name>
</gene>
<dbReference type="PROSITE" id="PS50005">
    <property type="entry name" value="TPR"/>
    <property type="match status" value="1"/>
</dbReference>
<dbReference type="InterPro" id="IPR050498">
    <property type="entry name" value="Ycf3"/>
</dbReference>